<dbReference type="PANTHER" id="PTHR43196">
    <property type="entry name" value="SULFATE ADENYLYLTRANSFERASE SUBUNIT 2"/>
    <property type="match status" value="1"/>
</dbReference>
<dbReference type="NCBIfam" id="NF003587">
    <property type="entry name" value="PRK05253.1"/>
    <property type="match status" value="1"/>
</dbReference>
<evidence type="ECO:0000256" key="1">
    <source>
        <dbReference type="ARBA" id="ARBA00008885"/>
    </source>
</evidence>
<dbReference type="InterPro" id="IPR011784">
    <property type="entry name" value="SO4_adenylTrfase_ssu"/>
</dbReference>
<evidence type="ECO:0000256" key="2">
    <source>
        <dbReference type="ARBA" id="ARBA00012391"/>
    </source>
</evidence>
<dbReference type="InterPro" id="IPR014729">
    <property type="entry name" value="Rossmann-like_a/b/a_fold"/>
</dbReference>
<evidence type="ECO:0000256" key="4">
    <source>
        <dbReference type="ARBA" id="ARBA00022679"/>
    </source>
</evidence>
<evidence type="ECO:0000256" key="7">
    <source>
        <dbReference type="ARBA" id="ARBA00022840"/>
    </source>
</evidence>
<keyword evidence="13" id="KW-1185">Reference proteome</keyword>
<accession>A0ABV5DY50</accession>
<comment type="caution">
    <text evidence="12">The sequence shown here is derived from an EMBL/GenBank/DDBJ whole genome shotgun (WGS) entry which is preliminary data.</text>
</comment>
<keyword evidence="6" id="KW-0547">Nucleotide-binding</keyword>
<evidence type="ECO:0000313" key="13">
    <source>
        <dbReference type="Proteomes" id="UP001585053"/>
    </source>
</evidence>
<keyword evidence="5 12" id="KW-0548">Nucleotidyltransferase</keyword>
<protein>
    <recommendedName>
        <fullName evidence="3">Sulfate adenylyltransferase subunit 2</fullName>
        <ecNumber evidence="2">2.7.7.4</ecNumber>
    </recommendedName>
    <alternativeName>
        <fullName evidence="8">ATP-sulfurylase small subunit</fullName>
    </alternativeName>
    <alternativeName>
        <fullName evidence="9">Sulfate adenylate transferase</fullName>
    </alternativeName>
</protein>
<name>A0ABV5DY50_9ACTN</name>
<comment type="similarity">
    <text evidence="1">Belongs to the PAPS reductase family. CysD subfamily.</text>
</comment>
<dbReference type="PIRSF" id="PIRSF002936">
    <property type="entry name" value="CysDAde_trans"/>
    <property type="match status" value="1"/>
</dbReference>
<evidence type="ECO:0000256" key="9">
    <source>
        <dbReference type="ARBA" id="ARBA00031812"/>
    </source>
</evidence>
<evidence type="ECO:0000313" key="12">
    <source>
        <dbReference type="EMBL" id="MFB8769511.1"/>
    </source>
</evidence>
<feature type="domain" description="Phosphoadenosine phosphosulphate reductase" evidence="11">
    <location>
        <begin position="38"/>
        <end position="263"/>
    </location>
</feature>
<organism evidence="12 13">
    <name type="scientific">Nocardiopsis alba</name>
    <dbReference type="NCBI Taxonomy" id="53437"/>
    <lineage>
        <taxon>Bacteria</taxon>
        <taxon>Bacillati</taxon>
        <taxon>Actinomycetota</taxon>
        <taxon>Actinomycetes</taxon>
        <taxon>Streptosporangiales</taxon>
        <taxon>Nocardiopsidaceae</taxon>
        <taxon>Nocardiopsis</taxon>
    </lineage>
</organism>
<evidence type="ECO:0000256" key="5">
    <source>
        <dbReference type="ARBA" id="ARBA00022695"/>
    </source>
</evidence>
<evidence type="ECO:0000256" key="8">
    <source>
        <dbReference type="ARBA" id="ARBA00030256"/>
    </source>
</evidence>
<keyword evidence="7" id="KW-0067">ATP-binding</keyword>
<sequence>MGQASQQTLGRYQLSQLDVLEAESIFIMREVAAEFERPVLLFSGGKDSIVMLRLAEKAFWPGPIPFPVMHVDTGHNFDEVIEFRDRRVKEAGVRLVIASVQEQIDAGKVVEPTGRWAGRNRLQTSALLEAIEEHGFDAAFGGARRDEEKARAKERVFSFRDEFGQWDPKNQRPELWNVYNTRINRGEHIRVFPISNWTELDVWEYIKRERLELPSIYYAHRREVFERDGILLAASPIIPRDETEVPFTETVRYRTVGDLTCTGAVKSTAVELDDIIAEIAATRITERGQTRADDRAGEAAMEDRKREGYF</sequence>
<proteinExistence type="inferred from homology"/>
<evidence type="ECO:0000256" key="6">
    <source>
        <dbReference type="ARBA" id="ARBA00022741"/>
    </source>
</evidence>
<dbReference type="PANTHER" id="PTHR43196:SF1">
    <property type="entry name" value="SULFATE ADENYLYLTRANSFERASE SUBUNIT 2"/>
    <property type="match status" value="1"/>
</dbReference>
<dbReference type="NCBIfam" id="TIGR02039">
    <property type="entry name" value="CysD"/>
    <property type="match status" value="1"/>
</dbReference>
<dbReference type="InterPro" id="IPR002500">
    <property type="entry name" value="PAPS_reduct_dom"/>
</dbReference>
<dbReference type="SUPFAM" id="SSF52402">
    <property type="entry name" value="Adenine nucleotide alpha hydrolases-like"/>
    <property type="match status" value="1"/>
</dbReference>
<dbReference type="Proteomes" id="UP001585053">
    <property type="component" value="Unassembled WGS sequence"/>
</dbReference>
<feature type="region of interest" description="Disordered" evidence="10">
    <location>
        <begin position="287"/>
        <end position="310"/>
    </location>
</feature>
<dbReference type="GO" id="GO:0004781">
    <property type="term" value="F:sulfate adenylyltransferase (ATP) activity"/>
    <property type="evidence" value="ECO:0007669"/>
    <property type="project" value="UniProtKB-EC"/>
</dbReference>
<dbReference type="EMBL" id="JAYMRS010000006">
    <property type="protein sequence ID" value="MFB8769511.1"/>
    <property type="molecule type" value="Genomic_DNA"/>
</dbReference>
<reference evidence="12 13" key="1">
    <citation type="submission" date="2024-01" db="EMBL/GenBank/DDBJ databases">
        <title>Genome mining of biosynthetic gene clusters to explore secondary metabolites of Streptomyces sp.</title>
        <authorList>
            <person name="Baig A."/>
            <person name="Ajitkumar Shintre N."/>
            <person name="Kumar H."/>
            <person name="Anbarasu A."/>
            <person name="Ramaiah S."/>
        </authorList>
    </citation>
    <scope>NUCLEOTIDE SEQUENCE [LARGE SCALE GENOMIC DNA]</scope>
    <source>
        <strain evidence="12 13">A01</strain>
    </source>
</reference>
<dbReference type="InterPro" id="IPR050128">
    <property type="entry name" value="Sulfate_adenylyltrnsfr_sub2"/>
</dbReference>
<dbReference type="RefSeq" id="WP_014909152.1">
    <property type="nucleotide sequence ID" value="NZ_JAYMRS010000006.1"/>
</dbReference>
<keyword evidence="4 12" id="KW-0808">Transferase</keyword>
<evidence type="ECO:0000256" key="3">
    <source>
        <dbReference type="ARBA" id="ARBA00022004"/>
    </source>
</evidence>
<dbReference type="Gene3D" id="3.40.50.620">
    <property type="entry name" value="HUPs"/>
    <property type="match status" value="1"/>
</dbReference>
<dbReference type="NCBIfam" id="NF009214">
    <property type="entry name" value="PRK12563.1"/>
    <property type="match status" value="1"/>
</dbReference>
<dbReference type="EC" id="2.7.7.4" evidence="2"/>
<gene>
    <name evidence="12" type="primary">cysD</name>
    <name evidence="12" type="ORF">VSQ78_17525</name>
</gene>
<evidence type="ECO:0000256" key="10">
    <source>
        <dbReference type="SAM" id="MobiDB-lite"/>
    </source>
</evidence>
<evidence type="ECO:0000259" key="11">
    <source>
        <dbReference type="Pfam" id="PF01507"/>
    </source>
</evidence>
<dbReference type="Pfam" id="PF01507">
    <property type="entry name" value="PAPS_reduct"/>
    <property type="match status" value="1"/>
</dbReference>